<accession>A0A8X7YS58</accession>
<evidence type="ECO:0000259" key="13">
    <source>
        <dbReference type="Pfam" id="PF16901"/>
    </source>
</evidence>
<evidence type="ECO:0000256" key="2">
    <source>
        <dbReference type="ARBA" id="ARBA00004173"/>
    </source>
</evidence>
<comment type="subcellular location">
    <subcellularLocation>
        <location evidence="2">Mitochondrion</location>
    </subcellularLocation>
</comment>
<keyword evidence="10" id="KW-0496">Mitochondrion</keyword>
<feature type="chain" id="PRO_5036474954" description="glycerol-3-phosphate dehydrogenase" evidence="11">
    <location>
        <begin position="26"/>
        <end position="840"/>
    </location>
</feature>
<evidence type="ECO:0000256" key="7">
    <source>
        <dbReference type="ARBA" id="ARBA00022827"/>
    </source>
</evidence>
<gene>
    <name evidence="14" type="ORF">POTOM_038883</name>
</gene>
<dbReference type="PANTHER" id="PTHR11985:SF15">
    <property type="entry name" value="GLYCEROL-3-PHOSPHATE DEHYDROGENASE, MITOCHONDRIAL"/>
    <property type="match status" value="1"/>
</dbReference>
<evidence type="ECO:0000313" key="14">
    <source>
        <dbReference type="EMBL" id="KAG6758528.1"/>
    </source>
</evidence>
<dbReference type="GO" id="GO:0006072">
    <property type="term" value="P:glycerol-3-phosphate metabolic process"/>
    <property type="evidence" value="ECO:0007669"/>
    <property type="project" value="InterPro"/>
</dbReference>
<comment type="cofactor">
    <cofactor evidence="1">
        <name>FAD</name>
        <dbReference type="ChEBI" id="CHEBI:57692"/>
    </cofactor>
</comment>
<keyword evidence="11" id="KW-0732">Signal</keyword>
<dbReference type="Proteomes" id="UP000886885">
    <property type="component" value="Chromosome 10D"/>
</dbReference>
<feature type="signal peptide" evidence="11">
    <location>
        <begin position="1"/>
        <end position="25"/>
    </location>
</feature>
<feature type="domain" description="Alpha-glycerophosphate oxidase C-terminal" evidence="13">
    <location>
        <begin position="472"/>
        <end position="602"/>
    </location>
</feature>
<evidence type="ECO:0000256" key="5">
    <source>
        <dbReference type="ARBA" id="ARBA00013029"/>
    </source>
</evidence>
<comment type="caution">
    <text evidence="14">The sequence shown here is derived from an EMBL/GenBank/DDBJ whole genome shotgun (WGS) entry which is preliminary data.</text>
</comment>
<keyword evidence="7" id="KW-0274">FAD</keyword>
<reference evidence="14" key="1">
    <citation type="journal article" date="2020" name="bioRxiv">
        <title>Hybrid origin of Populus tomentosa Carr. identified through genome sequencing and phylogenomic analysis.</title>
        <authorList>
            <person name="An X."/>
            <person name="Gao K."/>
            <person name="Chen Z."/>
            <person name="Li J."/>
            <person name="Yang X."/>
            <person name="Yang X."/>
            <person name="Zhou J."/>
            <person name="Guo T."/>
            <person name="Zhao T."/>
            <person name="Huang S."/>
            <person name="Miao D."/>
            <person name="Khan W.U."/>
            <person name="Rao P."/>
            <person name="Ye M."/>
            <person name="Lei B."/>
            <person name="Liao W."/>
            <person name="Wang J."/>
            <person name="Ji L."/>
            <person name="Li Y."/>
            <person name="Guo B."/>
            <person name="Mustafa N.S."/>
            <person name="Li S."/>
            <person name="Yun Q."/>
            <person name="Keller S.R."/>
            <person name="Mao J."/>
            <person name="Zhang R."/>
            <person name="Strauss S.H."/>
        </authorList>
    </citation>
    <scope>NUCLEOTIDE SEQUENCE</scope>
    <source>
        <strain evidence="14">GM15</strain>
        <tissue evidence="14">Leaf</tissue>
    </source>
</reference>
<dbReference type="FunFam" id="1.10.8.870:FF:000004">
    <property type="entry name" value="Glycerol-3-phosphate dehydrogenase"/>
    <property type="match status" value="1"/>
</dbReference>
<comment type="pathway">
    <text evidence="3">Polyol metabolism; glycerol degradation via glycerol kinase pathway; glycerone phosphate from sn-glycerol 3-phosphate (anaerobic route): step 1/1.</text>
</comment>
<dbReference type="InterPro" id="IPR006076">
    <property type="entry name" value="FAD-dep_OxRdtase"/>
</dbReference>
<evidence type="ECO:0000256" key="3">
    <source>
        <dbReference type="ARBA" id="ARBA00005157"/>
    </source>
</evidence>
<dbReference type="GO" id="GO:0004368">
    <property type="term" value="F:glycerol-3-phosphate dehydrogenase (quinone) activity"/>
    <property type="evidence" value="ECO:0007669"/>
    <property type="project" value="UniProtKB-EC"/>
</dbReference>
<comment type="similarity">
    <text evidence="4">Belongs to the FAD-dependent glycerol-3-phosphate dehydrogenase family.</text>
</comment>
<keyword evidence="9" id="KW-0560">Oxidoreductase</keyword>
<dbReference type="OrthoDB" id="264015at2759"/>
<evidence type="ECO:0000256" key="8">
    <source>
        <dbReference type="ARBA" id="ARBA00022946"/>
    </source>
</evidence>
<dbReference type="PROSITE" id="PS00977">
    <property type="entry name" value="FAD_G3PDH_1"/>
    <property type="match status" value="1"/>
</dbReference>
<keyword evidence="15" id="KW-1185">Reference proteome</keyword>
<feature type="domain" description="FAD dependent oxidoreductase" evidence="12">
    <location>
        <begin position="78"/>
        <end position="446"/>
    </location>
</feature>
<dbReference type="AlphaFoldDB" id="A0A8X7YS58"/>
<evidence type="ECO:0000256" key="6">
    <source>
        <dbReference type="ARBA" id="ARBA00022630"/>
    </source>
</evidence>
<dbReference type="InterPro" id="IPR031656">
    <property type="entry name" value="DAO_C"/>
</dbReference>
<evidence type="ECO:0000256" key="4">
    <source>
        <dbReference type="ARBA" id="ARBA00007330"/>
    </source>
</evidence>
<protein>
    <recommendedName>
        <fullName evidence="5">glycerol-3-phosphate dehydrogenase</fullName>
        <ecNumber evidence="5">1.1.5.3</ecNumber>
    </recommendedName>
</protein>
<dbReference type="EC" id="1.1.5.3" evidence="5"/>
<proteinExistence type="inferred from homology"/>
<dbReference type="Pfam" id="PF16901">
    <property type="entry name" value="DAO_C"/>
    <property type="match status" value="1"/>
</dbReference>
<dbReference type="GO" id="GO:0005739">
    <property type="term" value="C:mitochondrion"/>
    <property type="evidence" value="ECO:0007669"/>
    <property type="project" value="UniProtKB-SubCell"/>
</dbReference>
<dbReference type="PANTHER" id="PTHR11985">
    <property type="entry name" value="GLYCEROL-3-PHOSPHATE DEHYDROGENASE"/>
    <property type="match status" value="1"/>
</dbReference>
<dbReference type="InterPro" id="IPR000447">
    <property type="entry name" value="G3P_DH_FAD-dep"/>
</dbReference>
<organism evidence="14 15">
    <name type="scientific">Populus tomentosa</name>
    <name type="common">Chinese white poplar</name>
    <dbReference type="NCBI Taxonomy" id="118781"/>
    <lineage>
        <taxon>Eukaryota</taxon>
        <taxon>Viridiplantae</taxon>
        <taxon>Streptophyta</taxon>
        <taxon>Embryophyta</taxon>
        <taxon>Tracheophyta</taxon>
        <taxon>Spermatophyta</taxon>
        <taxon>Magnoliopsida</taxon>
        <taxon>eudicotyledons</taxon>
        <taxon>Gunneridae</taxon>
        <taxon>Pentapetalae</taxon>
        <taxon>rosids</taxon>
        <taxon>fabids</taxon>
        <taxon>Malpighiales</taxon>
        <taxon>Salicaceae</taxon>
        <taxon>Saliceae</taxon>
        <taxon>Populus</taxon>
    </lineage>
</organism>
<name>A0A8X7YS58_POPTO</name>
<evidence type="ECO:0000259" key="12">
    <source>
        <dbReference type="Pfam" id="PF01266"/>
    </source>
</evidence>
<sequence length="840" mass="92072">MSSAARLRRVCAAALATATVASVGGSIILSPNISSNDRGSGTVLEAVRSKINDPYANVPSRAIQESALIGASQANPLDILVVGGGATGCGVAFDAVTRGLRVGLVEREDFSSGTSSRSTKLIHGGVRYLEKAVFNLDYGQLKLVFHALEERKQVIENAPHLCHALPCMTPCFDWFEVVYYWAGLKMYDLVAGARLLHLSRYYSAKESIELFPTLAKKGNDRNLRGTVVYYDGQMNDSRLNVGLACSAALAGAAVLNHAEVISFLKDEATGRVIGARIRDNFSGKEFETYAKVVVNAAGPFCDSVRKLADKEATSMICPSSGVHIVLPDYYSPDGMGLIVPKTKDGRVVFMLPWLGRTVAGTTDSNTVITPLPEPHEDEIQFILDAISDYLSVKVRRTDVLSAWSGIRPLAVDPSAKSTESISRDHVVCEDYPGLVTITGGKWTTYRRISFSMAEDAVDAAVKSGKLSPKNGSVTHNLRLMGGDGWEPSYFTVLAQQYVRMKRTYGGKVVPAIMDTTAAKHLSHAYGTLAERVAAIAQNEGLGKRLAHGYPFMEAEVAYCARNEYCESAVDFIARRSRLAFLDTDAAGRALPRVIEILAAEHKVATHLSWVLRSSFSFGIQSQLFIPWIIRGEDGNLRLHSHPPERSLHALTDAKTQPKKKIEEVRKGSGGNAKTKLEVEPRRSKVARRFYNEDFRDQAQRLSKVLAAAGVSRSSEELIFEDGSVYNTPQRNPGLPKPRLFTDGRLYVATNGEGTVIDSVHCTPDSVEFLADAIYKYLLMRPFRWIKSSHSSKTAKVDANGGCRSSSWASRARFLSLKPKEKETRPILQLLLQFSCVYPFQ</sequence>
<evidence type="ECO:0000256" key="11">
    <source>
        <dbReference type="SAM" id="SignalP"/>
    </source>
</evidence>
<evidence type="ECO:0000256" key="10">
    <source>
        <dbReference type="ARBA" id="ARBA00023128"/>
    </source>
</evidence>
<evidence type="ECO:0000256" key="9">
    <source>
        <dbReference type="ARBA" id="ARBA00023002"/>
    </source>
</evidence>
<keyword evidence="8" id="KW-0809">Transit peptide</keyword>
<evidence type="ECO:0000313" key="15">
    <source>
        <dbReference type="Proteomes" id="UP000886885"/>
    </source>
</evidence>
<dbReference type="EMBL" id="JAAWWB010000020">
    <property type="protein sequence ID" value="KAG6758528.1"/>
    <property type="molecule type" value="Genomic_DNA"/>
</dbReference>
<keyword evidence="6" id="KW-0285">Flavoprotein</keyword>
<dbReference type="Pfam" id="PF01266">
    <property type="entry name" value="DAO"/>
    <property type="match status" value="1"/>
</dbReference>
<evidence type="ECO:0000256" key="1">
    <source>
        <dbReference type="ARBA" id="ARBA00001974"/>
    </source>
</evidence>